<sequence length="297" mass="33051">MDEHDPPHVVEASTPPHESTIIFLHGRGDFGSSVARSLIGRPINSEHSEASRQNSNITFHHLLPRTKFVFPTSLRRQIERFRGEAMLIQWFDIDSLSITDYCDDGQIEGIKESTDYIHQLIQAEVDAGIPPEKIVVMGISQGCATGAIAVMRYPGKLGGFVGISGWLPFITRIQEMLEKDGDFVTVLEYIENRLESGKEVTRENAREVLKTPVFLGHGIGDTKIVPLSGERLRNALKGMKFQEVVWATYRVGHWWCNEELIHIAAWLGLKGFSVNGLGDFTDGVGSLSTEGVLYSTD</sequence>
<evidence type="ECO:0000256" key="7">
    <source>
        <dbReference type="ARBA" id="ARBA00029392"/>
    </source>
</evidence>
<keyword evidence="4" id="KW-0719">Serine esterase</keyword>
<dbReference type="Gene3D" id="3.40.50.1820">
    <property type="entry name" value="alpha/beta hydrolase"/>
    <property type="match status" value="1"/>
</dbReference>
<dbReference type="GO" id="GO:0052689">
    <property type="term" value="F:carboxylic ester hydrolase activity"/>
    <property type="evidence" value="ECO:0007669"/>
    <property type="project" value="UniProtKB-KW"/>
</dbReference>
<gene>
    <name evidence="11" type="ORF">TWF718_001207</name>
</gene>
<feature type="domain" description="Phospholipase/carboxylesterase/thioesterase" evidence="10">
    <location>
        <begin position="9"/>
        <end position="175"/>
    </location>
</feature>
<dbReference type="AlphaFoldDB" id="A0AAN8N8F9"/>
<dbReference type="SUPFAM" id="SSF53474">
    <property type="entry name" value="alpha/beta-Hydrolases"/>
    <property type="match status" value="1"/>
</dbReference>
<dbReference type="PANTHER" id="PTHR10655">
    <property type="entry name" value="LYSOPHOSPHOLIPASE-RELATED"/>
    <property type="match status" value="1"/>
</dbReference>
<name>A0AAN8N8F9_9PEZI</name>
<evidence type="ECO:0000313" key="11">
    <source>
        <dbReference type="EMBL" id="KAK6356867.1"/>
    </source>
</evidence>
<dbReference type="PANTHER" id="PTHR10655:SF17">
    <property type="entry name" value="LYSOPHOSPHOLIPASE-LIKE PROTEIN 1"/>
    <property type="match status" value="1"/>
</dbReference>
<comment type="similarity">
    <text evidence="1">Belongs to the AB hydrolase superfamily. AB hydrolase 2 family.</text>
</comment>
<keyword evidence="6" id="KW-0443">Lipid metabolism</keyword>
<keyword evidence="6" id="KW-0276">Fatty acid metabolism</keyword>
<keyword evidence="5" id="KW-0378">Hydrolase</keyword>
<dbReference type="EMBL" id="JAVHNR010000001">
    <property type="protein sequence ID" value="KAK6356867.1"/>
    <property type="molecule type" value="Genomic_DNA"/>
</dbReference>
<organism evidence="11 12">
    <name type="scientific">Orbilia javanica</name>
    <dbReference type="NCBI Taxonomy" id="47235"/>
    <lineage>
        <taxon>Eukaryota</taxon>
        <taxon>Fungi</taxon>
        <taxon>Dikarya</taxon>
        <taxon>Ascomycota</taxon>
        <taxon>Pezizomycotina</taxon>
        <taxon>Orbiliomycetes</taxon>
        <taxon>Orbiliales</taxon>
        <taxon>Orbiliaceae</taxon>
        <taxon>Orbilia</taxon>
    </lineage>
</organism>
<evidence type="ECO:0000259" key="10">
    <source>
        <dbReference type="Pfam" id="PF02230"/>
    </source>
</evidence>
<reference evidence="11 12" key="1">
    <citation type="submission" date="2019-10" db="EMBL/GenBank/DDBJ databases">
        <authorList>
            <person name="Palmer J.M."/>
        </authorList>
    </citation>
    <scope>NUCLEOTIDE SEQUENCE [LARGE SCALE GENOMIC DNA]</scope>
    <source>
        <strain evidence="11 12">TWF718</strain>
    </source>
</reference>
<dbReference type="Pfam" id="PF02230">
    <property type="entry name" value="Abhydrolase_2"/>
    <property type="match status" value="1"/>
</dbReference>
<evidence type="ECO:0000256" key="9">
    <source>
        <dbReference type="ARBA" id="ARBA00047337"/>
    </source>
</evidence>
<dbReference type="GO" id="GO:0006631">
    <property type="term" value="P:fatty acid metabolic process"/>
    <property type="evidence" value="ECO:0007669"/>
    <property type="project" value="UniProtKB-KW"/>
</dbReference>
<evidence type="ECO:0000256" key="1">
    <source>
        <dbReference type="ARBA" id="ARBA00006499"/>
    </source>
</evidence>
<proteinExistence type="inferred from homology"/>
<evidence type="ECO:0000256" key="3">
    <source>
        <dbReference type="ARBA" id="ARBA00014923"/>
    </source>
</evidence>
<evidence type="ECO:0000313" key="12">
    <source>
        <dbReference type="Proteomes" id="UP001313282"/>
    </source>
</evidence>
<evidence type="ECO:0000256" key="8">
    <source>
        <dbReference type="ARBA" id="ARBA00031195"/>
    </source>
</evidence>
<evidence type="ECO:0000256" key="6">
    <source>
        <dbReference type="ARBA" id="ARBA00022832"/>
    </source>
</evidence>
<dbReference type="InterPro" id="IPR029058">
    <property type="entry name" value="AB_hydrolase_fold"/>
</dbReference>
<evidence type="ECO:0000256" key="2">
    <source>
        <dbReference type="ARBA" id="ARBA00012423"/>
    </source>
</evidence>
<dbReference type="GO" id="GO:0005737">
    <property type="term" value="C:cytoplasm"/>
    <property type="evidence" value="ECO:0007669"/>
    <property type="project" value="TreeGrafter"/>
</dbReference>
<comment type="function">
    <text evidence="7">Hydrolyzes fatty acids from S-acylated cysteine residues in proteins with a strong preference for palmitoylated G-alpha proteins over other acyl substrates. Mediates the deacylation of G-alpha proteins such as GPA1 in vivo, but has weak or no activity toward palmitoylated Ras proteins. Has weak lysophospholipase activity in vitro; however such activity may not exist in vivo.</text>
</comment>
<evidence type="ECO:0000256" key="5">
    <source>
        <dbReference type="ARBA" id="ARBA00022801"/>
    </source>
</evidence>
<accession>A0AAN8N8F9</accession>
<comment type="caution">
    <text evidence="11">The sequence shown here is derived from an EMBL/GenBank/DDBJ whole genome shotgun (WGS) entry which is preliminary data.</text>
</comment>
<dbReference type="EC" id="3.1.2.22" evidence="2"/>
<evidence type="ECO:0000256" key="4">
    <source>
        <dbReference type="ARBA" id="ARBA00022487"/>
    </source>
</evidence>
<keyword evidence="12" id="KW-1185">Reference proteome</keyword>
<protein>
    <recommendedName>
        <fullName evidence="3">Acyl-protein thioesterase 1</fullName>
        <ecNumber evidence="2">3.1.2.22</ecNumber>
    </recommendedName>
    <alternativeName>
        <fullName evidence="8">Palmitoyl-protein hydrolase</fullName>
    </alternativeName>
</protein>
<dbReference type="GO" id="GO:0008474">
    <property type="term" value="F:palmitoyl-(protein) hydrolase activity"/>
    <property type="evidence" value="ECO:0007669"/>
    <property type="project" value="UniProtKB-EC"/>
</dbReference>
<dbReference type="Proteomes" id="UP001313282">
    <property type="component" value="Unassembled WGS sequence"/>
</dbReference>
<dbReference type="InterPro" id="IPR003140">
    <property type="entry name" value="PLipase/COase/thioEstase"/>
</dbReference>
<comment type="catalytic activity">
    <reaction evidence="9">
        <text>S-hexadecanoyl-L-cysteinyl-[protein] + H2O = L-cysteinyl-[protein] + hexadecanoate + H(+)</text>
        <dbReference type="Rhea" id="RHEA:19233"/>
        <dbReference type="Rhea" id="RHEA-COMP:10131"/>
        <dbReference type="Rhea" id="RHEA-COMP:11032"/>
        <dbReference type="ChEBI" id="CHEBI:7896"/>
        <dbReference type="ChEBI" id="CHEBI:15377"/>
        <dbReference type="ChEBI" id="CHEBI:15378"/>
        <dbReference type="ChEBI" id="CHEBI:29950"/>
        <dbReference type="ChEBI" id="CHEBI:74151"/>
        <dbReference type="EC" id="3.1.2.22"/>
    </reaction>
</comment>
<dbReference type="InterPro" id="IPR050565">
    <property type="entry name" value="LYPA1-2/EST-like"/>
</dbReference>